<dbReference type="GO" id="GO:0016758">
    <property type="term" value="F:hexosyltransferase activity"/>
    <property type="evidence" value="ECO:0007669"/>
    <property type="project" value="UniProtKB-ARBA"/>
</dbReference>
<dbReference type="Gene3D" id="3.90.550.10">
    <property type="entry name" value="Spore Coat Polysaccharide Biosynthesis Protein SpsA, Chain A"/>
    <property type="match status" value="1"/>
</dbReference>
<name>A0A1A2SUX4_MYCNT</name>
<sequence>MTAPMFSIIVPTFNSAATLKACVESIVGQTYDDYELVLVDGGSTDATLDIADSFGLSLAGRLVIHSGRDQGPYDAMNRGVGLARGTWVLFLGSDDTLYESNTLGRVAAYICDHEPSDLVYGDVVMRSTGTRHAGAFDLDRLLFETNLCHQSIFYRRKLFEGIGPYNLRYPVWADWDFNIRCFSNPALHIRHMDIVIARYNDMTGLSMRQATDREFRKRLPMYFWVAASETCSRMLAFYKIRKNRRLALRALFTRSRAASKARGRGNGNNNLSDAVP</sequence>
<reference evidence="2 3" key="1">
    <citation type="submission" date="2016-06" db="EMBL/GenBank/DDBJ databases">
        <authorList>
            <person name="Kjaerup R.B."/>
            <person name="Dalgaard T.S."/>
            <person name="Juul-Madsen H.R."/>
        </authorList>
    </citation>
    <scope>NUCLEOTIDE SEQUENCE [LARGE SCALE GENOMIC DNA]</scope>
    <source>
        <strain evidence="2 3">E152</strain>
    </source>
</reference>
<dbReference type="PANTHER" id="PTHR22916">
    <property type="entry name" value="GLYCOSYLTRANSFERASE"/>
    <property type="match status" value="1"/>
</dbReference>
<dbReference type="RefSeq" id="WP_067913598.1">
    <property type="nucleotide sequence ID" value="NZ_LZJP01000132.1"/>
</dbReference>
<evidence type="ECO:0000313" key="2">
    <source>
        <dbReference type="EMBL" id="OBH67959.1"/>
    </source>
</evidence>
<dbReference type="SUPFAM" id="SSF53448">
    <property type="entry name" value="Nucleotide-diphospho-sugar transferases"/>
    <property type="match status" value="1"/>
</dbReference>
<accession>A0A1A2SUX4</accession>
<proteinExistence type="predicted"/>
<dbReference type="Pfam" id="PF00535">
    <property type="entry name" value="Glycos_transf_2"/>
    <property type="match status" value="1"/>
</dbReference>
<dbReference type="EMBL" id="LZJU01000175">
    <property type="protein sequence ID" value="OBH67959.1"/>
    <property type="molecule type" value="Genomic_DNA"/>
</dbReference>
<gene>
    <name evidence="2" type="ORF">A5683_08570</name>
</gene>
<keyword evidence="2" id="KW-0808">Transferase</keyword>
<dbReference type="InterPro" id="IPR001173">
    <property type="entry name" value="Glyco_trans_2-like"/>
</dbReference>
<dbReference type="InterPro" id="IPR029044">
    <property type="entry name" value="Nucleotide-diphossugar_trans"/>
</dbReference>
<evidence type="ECO:0000259" key="1">
    <source>
        <dbReference type="Pfam" id="PF00535"/>
    </source>
</evidence>
<evidence type="ECO:0000313" key="3">
    <source>
        <dbReference type="Proteomes" id="UP000092389"/>
    </source>
</evidence>
<dbReference type="CDD" id="cd06433">
    <property type="entry name" value="GT_2_WfgS_like"/>
    <property type="match status" value="1"/>
</dbReference>
<dbReference type="PANTHER" id="PTHR22916:SF3">
    <property type="entry name" value="UDP-GLCNAC:BETAGAL BETA-1,3-N-ACETYLGLUCOSAMINYLTRANSFERASE-LIKE PROTEIN 1"/>
    <property type="match status" value="1"/>
</dbReference>
<comment type="caution">
    <text evidence="2">The sequence shown here is derived from an EMBL/GenBank/DDBJ whole genome shotgun (WGS) entry which is preliminary data.</text>
</comment>
<protein>
    <submittedName>
        <fullName evidence="2">Glycosyltransferase</fullName>
    </submittedName>
</protein>
<dbReference type="AlphaFoldDB" id="A0A1A2SUX4"/>
<feature type="domain" description="Glycosyltransferase 2-like" evidence="1">
    <location>
        <begin position="7"/>
        <end position="133"/>
    </location>
</feature>
<organism evidence="2 3">
    <name type="scientific">Mycobacterium mantenii</name>
    <dbReference type="NCBI Taxonomy" id="560555"/>
    <lineage>
        <taxon>Bacteria</taxon>
        <taxon>Bacillati</taxon>
        <taxon>Actinomycetota</taxon>
        <taxon>Actinomycetes</taxon>
        <taxon>Mycobacteriales</taxon>
        <taxon>Mycobacteriaceae</taxon>
        <taxon>Mycobacterium</taxon>
        <taxon>Mycobacterium avium complex (MAC)</taxon>
    </lineage>
</organism>
<dbReference type="OrthoDB" id="9788101at2"/>
<dbReference type="Proteomes" id="UP000092389">
    <property type="component" value="Unassembled WGS sequence"/>
</dbReference>